<dbReference type="InterPro" id="IPR001171">
    <property type="entry name" value="ERG24_DHCR-like"/>
</dbReference>
<evidence type="ECO:0000256" key="5">
    <source>
        <dbReference type="ARBA" id="ARBA00022857"/>
    </source>
</evidence>
<keyword evidence="3" id="KW-0444">Lipid biosynthesis</keyword>
<comment type="pathway">
    <text evidence="15">Steroid biosynthesis; zymosterol biosynthesis; zymosterol from lanosterol: step 2/6.</text>
</comment>
<evidence type="ECO:0000313" key="20">
    <source>
        <dbReference type="EMBL" id="GIL52870.1"/>
    </source>
</evidence>
<evidence type="ECO:0000256" key="14">
    <source>
        <dbReference type="ARBA" id="ARBA00052254"/>
    </source>
</evidence>
<evidence type="ECO:0000256" key="6">
    <source>
        <dbReference type="ARBA" id="ARBA00022955"/>
    </source>
</evidence>
<keyword evidence="9" id="KW-0756">Sterol biosynthesis</keyword>
<evidence type="ECO:0000256" key="7">
    <source>
        <dbReference type="ARBA" id="ARBA00022989"/>
    </source>
</evidence>
<dbReference type="GO" id="GO:0005789">
    <property type="term" value="C:endoplasmic reticulum membrane"/>
    <property type="evidence" value="ECO:0007669"/>
    <property type="project" value="TreeGrafter"/>
</dbReference>
<comment type="catalytic activity">
    <reaction evidence="14">
        <text>4,4-dimethyl-5alpha-cholesta-8,24-dien-3beta-ol + NADP(+) = 4,4-dimethyl-5alpha-cholesta-8,14,24-trien-3beta-ol + NADPH + H(+)</text>
        <dbReference type="Rhea" id="RHEA:18561"/>
        <dbReference type="ChEBI" id="CHEBI:15378"/>
        <dbReference type="ChEBI" id="CHEBI:17813"/>
        <dbReference type="ChEBI" id="CHEBI:18364"/>
        <dbReference type="ChEBI" id="CHEBI:57783"/>
        <dbReference type="ChEBI" id="CHEBI:58349"/>
        <dbReference type="EC" id="1.3.1.70"/>
    </reaction>
    <physiologicalReaction direction="right-to-left" evidence="14">
        <dbReference type="Rhea" id="RHEA:18563"/>
    </physiologicalReaction>
</comment>
<feature type="transmembrane region" description="Helical" evidence="19">
    <location>
        <begin position="34"/>
        <end position="55"/>
    </location>
</feature>
<dbReference type="AlphaFoldDB" id="A0A8J4B494"/>
<comment type="subcellular location">
    <subcellularLocation>
        <location evidence="1">Membrane</location>
        <topology evidence="1">Multi-pass membrane protein</topology>
    </subcellularLocation>
</comment>
<dbReference type="EMBL" id="BNCO01000014">
    <property type="protein sequence ID" value="GIL52870.1"/>
    <property type="molecule type" value="Genomic_DNA"/>
</dbReference>
<dbReference type="Gene3D" id="1.20.120.1630">
    <property type="match status" value="1"/>
</dbReference>
<feature type="transmembrane region" description="Helical" evidence="19">
    <location>
        <begin position="240"/>
        <end position="262"/>
    </location>
</feature>
<dbReference type="Proteomes" id="UP000747399">
    <property type="component" value="Unassembled WGS sequence"/>
</dbReference>
<evidence type="ECO:0000256" key="4">
    <source>
        <dbReference type="ARBA" id="ARBA00022692"/>
    </source>
</evidence>
<dbReference type="GO" id="GO:0046165">
    <property type="term" value="P:alcohol biosynthetic process"/>
    <property type="evidence" value="ECO:0007669"/>
    <property type="project" value="UniProtKB-ARBA"/>
</dbReference>
<evidence type="ECO:0000256" key="9">
    <source>
        <dbReference type="ARBA" id="ARBA00023011"/>
    </source>
</evidence>
<evidence type="ECO:0000256" key="15">
    <source>
        <dbReference type="ARBA" id="ARBA00060638"/>
    </source>
</evidence>
<keyword evidence="7 19" id="KW-1133">Transmembrane helix</keyword>
<evidence type="ECO:0000256" key="18">
    <source>
        <dbReference type="ARBA" id="ARBA00083315"/>
    </source>
</evidence>
<keyword evidence="6" id="KW-0752">Steroid biosynthesis</keyword>
<evidence type="ECO:0000256" key="19">
    <source>
        <dbReference type="SAM" id="Phobius"/>
    </source>
</evidence>
<feature type="transmembrane region" description="Helical" evidence="19">
    <location>
        <begin position="312"/>
        <end position="331"/>
    </location>
</feature>
<comment type="caution">
    <text evidence="20">The sequence shown here is derived from an EMBL/GenBank/DDBJ whole genome shotgun (WGS) entry which is preliminary data.</text>
</comment>
<keyword evidence="13" id="KW-0753">Steroid metabolism</keyword>
<evidence type="ECO:0000256" key="3">
    <source>
        <dbReference type="ARBA" id="ARBA00022516"/>
    </source>
</evidence>
<dbReference type="GO" id="GO:0050613">
    <property type="term" value="F:Delta14-sterol reductase activity"/>
    <property type="evidence" value="ECO:0007669"/>
    <property type="project" value="UniProtKB-EC"/>
</dbReference>
<evidence type="ECO:0000256" key="1">
    <source>
        <dbReference type="ARBA" id="ARBA00004141"/>
    </source>
</evidence>
<evidence type="ECO:0000256" key="10">
    <source>
        <dbReference type="ARBA" id="ARBA00023098"/>
    </source>
</evidence>
<dbReference type="Pfam" id="PF01222">
    <property type="entry name" value="ERG4_ERG24"/>
    <property type="match status" value="1"/>
</dbReference>
<evidence type="ECO:0000256" key="13">
    <source>
        <dbReference type="ARBA" id="ARBA00023221"/>
    </source>
</evidence>
<protein>
    <recommendedName>
        <fullName evidence="16">Delta(14)-sterol reductase ERG24</fullName>
    </recommendedName>
    <alternativeName>
        <fullName evidence="18">C-14 sterol reductase ERG24</fullName>
    </alternativeName>
    <alternativeName>
        <fullName evidence="17">Sterol C14-reductase ERG24</fullName>
    </alternativeName>
</protein>
<gene>
    <name evidence="20" type="ORF">Vafri_8638</name>
</gene>
<name>A0A8J4B494_9CHLO</name>
<dbReference type="PANTHER" id="PTHR21257">
    <property type="entry name" value="DELTA(14)-STEROL REDUCTASE"/>
    <property type="match status" value="1"/>
</dbReference>
<feature type="transmembrane region" description="Helical" evidence="19">
    <location>
        <begin position="282"/>
        <end position="305"/>
    </location>
</feature>
<organism evidence="20 21">
    <name type="scientific">Volvox africanus</name>
    <dbReference type="NCBI Taxonomy" id="51714"/>
    <lineage>
        <taxon>Eukaryota</taxon>
        <taxon>Viridiplantae</taxon>
        <taxon>Chlorophyta</taxon>
        <taxon>core chlorophytes</taxon>
        <taxon>Chlorophyceae</taxon>
        <taxon>CS clade</taxon>
        <taxon>Chlamydomonadales</taxon>
        <taxon>Volvocaceae</taxon>
        <taxon>Volvox</taxon>
    </lineage>
</organism>
<evidence type="ECO:0000256" key="12">
    <source>
        <dbReference type="ARBA" id="ARBA00023166"/>
    </source>
</evidence>
<keyword evidence="21" id="KW-1185">Reference proteome</keyword>
<keyword evidence="8" id="KW-0560">Oxidoreductase</keyword>
<dbReference type="GO" id="GO:0016126">
    <property type="term" value="P:sterol biosynthetic process"/>
    <property type="evidence" value="ECO:0007669"/>
    <property type="project" value="UniProtKB-KW"/>
</dbReference>
<sequence length="448" mass="50907">MYDNDNRAAIITSSEKTMINKAAKNPNKEHHFEFFGPHGPALLVFVLPAVCYALIWGCNKDSCLQLWPDLKLPTIDNNIQYYSQDALITYLAWFFGLALLHVVVPGQRANGVLLPDGKRLVYKLNAFRLFVLVYGAALYFGFYTRQLDLGWLYDQFAPLLTAAIIFSTALSLYLYSSSFLKGLLLSSHGNTGYPAYDFWMGRELNPRLLGGRFDLKEFCELYPGMIGWALINLGMAHKQLAVHGSISNSMMLVNAFQLYYIVDALWCERAILTTMDITTDGFGFMLAFGDLAWVPFTFTSAARYLVDHPQNLSPAGLVLVLAVKALGYYIFRGANSQKDMFRSNPNDPRVAHLRTLKTERGTSLIVSGWWGTARHINYFGDWIMGVAWCMPAGLAGLSAVVPYFYCIYFASLLIHRERRDEYACRLKYGKDWDKYCALVRYRIVPYIY</sequence>
<keyword evidence="5" id="KW-0521">NADP</keyword>
<comment type="similarity">
    <text evidence="2">Belongs to the ERG4/ERG24 family.</text>
</comment>
<evidence type="ECO:0000313" key="21">
    <source>
        <dbReference type="Proteomes" id="UP000747399"/>
    </source>
</evidence>
<evidence type="ECO:0000256" key="16">
    <source>
        <dbReference type="ARBA" id="ARBA00074394"/>
    </source>
</evidence>
<evidence type="ECO:0000256" key="11">
    <source>
        <dbReference type="ARBA" id="ARBA00023136"/>
    </source>
</evidence>
<dbReference type="PROSITE" id="PS01018">
    <property type="entry name" value="STEROL_REDUCT_2"/>
    <property type="match status" value="1"/>
</dbReference>
<dbReference type="FunFam" id="1.20.120.1630:FF:000009">
    <property type="entry name" value="C-14 sterol reductase"/>
    <property type="match status" value="1"/>
</dbReference>
<proteinExistence type="inferred from homology"/>
<feature type="transmembrane region" description="Helical" evidence="19">
    <location>
        <begin position="87"/>
        <end position="104"/>
    </location>
</feature>
<feature type="transmembrane region" description="Helical" evidence="19">
    <location>
        <begin position="156"/>
        <end position="175"/>
    </location>
</feature>
<accession>A0A8J4B494</accession>
<evidence type="ECO:0000256" key="8">
    <source>
        <dbReference type="ARBA" id="ARBA00023002"/>
    </source>
</evidence>
<keyword evidence="10" id="KW-0443">Lipid metabolism</keyword>
<keyword evidence="11 19" id="KW-0472">Membrane</keyword>
<keyword evidence="12" id="KW-1207">Sterol metabolism</keyword>
<evidence type="ECO:0000256" key="2">
    <source>
        <dbReference type="ARBA" id="ARBA00005402"/>
    </source>
</evidence>
<evidence type="ECO:0000256" key="17">
    <source>
        <dbReference type="ARBA" id="ARBA00077841"/>
    </source>
</evidence>
<dbReference type="GO" id="GO:1902652">
    <property type="term" value="P:secondary alcohol metabolic process"/>
    <property type="evidence" value="ECO:0007669"/>
    <property type="project" value="UniProtKB-ARBA"/>
</dbReference>
<dbReference type="GO" id="GO:0016129">
    <property type="term" value="P:phytosteroid biosynthetic process"/>
    <property type="evidence" value="ECO:0007669"/>
    <property type="project" value="UniProtKB-ARBA"/>
</dbReference>
<dbReference type="PANTHER" id="PTHR21257:SF52">
    <property type="entry name" value="DELTA(14)-STEROL REDUCTASE TM7SF2"/>
    <property type="match status" value="1"/>
</dbReference>
<feature type="transmembrane region" description="Helical" evidence="19">
    <location>
        <begin position="382"/>
        <end position="410"/>
    </location>
</feature>
<keyword evidence="4 19" id="KW-0812">Transmembrane</keyword>
<feature type="transmembrane region" description="Helical" evidence="19">
    <location>
        <begin position="125"/>
        <end position="144"/>
    </location>
</feature>
<dbReference type="InterPro" id="IPR018083">
    <property type="entry name" value="Sterol_reductase_CS"/>
</dbReference>
<reference evidence="20" key="1">
    <citation type="journal article" date="2021" name="Proc. Natl. Acad. Sci. U.S.A.">
        <title>Three genomes in the algal genus Volvox reveal the fate of a haploid sex-determining region after a transition to homothallism.</title>
        <authorList>
            <person name="Yamamoto K."/>
            <person name="Hamaji T."/>
            <person name="Kawai-Toyooka H."/>
            <person name="Matsuzaki R."/>
            <person name="Takahashi F."/>
            <person name="Nishimura Y."/>
            <person name="Kawachi M."/>
            <person name="Noguchi H."/>
            <person name="Minakuchi Y."/>
            <person name="Umen J.G."/>
            <person name="Toyoda A."/>
            <person name="Nozaki H."/>
        </authorList>
    </citation>
    <scope>NUCLEOTIDE SEQUENCE</scope>
    <source>
        <strain evidence="20">NIES-3780</strain>
    </source>
</reference>